<gene>
    <name evidence="1" type="ORF">GIV46_13755</name>
</gene>
<comment type="caution">
    <text evidence="1">The sequence shown here is derived from an EMBL/GenBank/DDBJ whole genome shotgun (WGS) entry which is preliminary data.</text>
</comment>
<dbReference type="AlphaFoldDB" id="A0AAP2S214"/>
<evidence type="ECO:0000313" key="2">
    <source>
        <dbReference type="Proteomes" id="UP000814126"/>
    </source>
</evidence>
<accession>A0AAP2S214</accession>
<proteinExistence type="predicted"/>
<sequence length="217" mass="25854">MRLWCLAWVGLEMMAGCRYQYAPREAVPDENLGMKMKKPKADFEYMHDLLNGFFKMPNIRSALRVIQEQQITGWEIWFQVEFARFLSEHISEPDWEREYAVEFDYRREKLGYFFKPDFIIRKKHWPKDRYVALEIKQHIQLGNCLTNMVADLAKVAKIRKSQLDLRSIWALGIFPYDPAIDVRAMIQDKLYGVGQPYHETRTATARIPRTKFSYALF</sequence>
<reference evidence="1" key="1">
    <citation type="submission" date="2019-11" db="EMBL/GenBank/DDBJ databases">
        <title>Epiphytic Pseudomonas syringae from cherry orchards.</title>
        <authorList>
            <person name="Hulin M.T."/>
        </authorList>
    </citation>
    <scope>NUCLEOTIDE SEQUENCE</scope>
    <source>
        <strain evidence="1">PA-2-1F</strain>
    </source>
</reference>
<organism evidence="1 2">
    <name type="scientific">Pseudomonas poae</name>
    <dbReference type="NCBI Taxonomy" id="200451"/>
    <lineage>
        <taxon>Bacteria</taxon>
        <taxon>Pseudomonadati</taxon>
        <taxon>Pseudomonadota</taxon>
        <taxon>Gammaproteobacteria</taxon>
        <taxon>Pseudomonadales</taxon>
        <taxon>Pseudomonadaceae</taxon>
        <taxon>Pseudomonas</taxon>
    </lineage>
</organism>
<protein>
    <submittedName>
        <fullName evidence="1">Uncharacterized protein</fullName>
    </submittedName>
</protein>
<dbReference type="EMBL" id="WJZX01000046">
    <property type="protein sequence ID" value="MCF5656079.1"/>
    <property type="molecule type" value="Genomic_DNA"/>
</dbReference>
<name>A0AAP2S214_9PSED</name>
<dbReference type="Proteomes" id="UP000814126">
    <property type="component" value="Unassembled WGS sequence"/>
</dbReference>
<evidence type="ECO:0000313" key="1">
    <source>
        <dbReference type="EMBL" id="MCF5656079.1"/>
    </source>
</evidence>